<keyword evidence="3" id="KW-0378">Hydrolase</keyword>
<protein>
    <recommendedName>
        <fullName evidence="5">Tyrosine-protein phosphatase domain-containing protein</fullName>
    </recommendedName>
</protein>
<evidence type="ECO:0000256" key="4">
    <source>
        <dbReference type="SAM" id="MobiDB-lite"/>
    </source>
</evidence>
<accession>X6LE61</accession>
<dbReference type="EMBL" id="ASPP01045120">
    <property type="protein sequence ID" value="ETN99029.1"/>
    <property type="molecule type" value="Genomic_DNA"/>
</dbReference>
<dbReference type="FunFam" id="3.90.190.10:FF:000035">
    <property type="entry name" value="Tyrosine phosphatase, putative"/>
    <property type="match status" value="1"/>
</dbReference>
<dbReference type="GO" id="GO:0016791">
    <property type="term" value="F:phosphatase activity"/>
    <property type="evidence" value="ECO:0007669"/>
    <property type="project" value="InterPro"/>
</dbReference>
<reference evidence="6 7" key="1">
    <citation type="journal article" date="2013" name="Curr. Biol.">
        <title>The Genome of the Foraminiferan Reticulomyxa filosa.</title>
        <authorList>
            <person name="Glockner G."/>
            <person name="Hulsmann N."/>
            <person name="Schleicher M."/>
            <person name="Noegel A.A."/>
            <person name="Eichinger L."/>
            <person name="Gallinger C."/>
            <person name="Pawlowski J."/>
            <person name="Sierra R."/>
            <person name="Euteneuer U."/>
            <person name="Pillet L."/>
            <person name="Moustafa A."/>
            <person name="Platzer M."/>
            <person name="Groth M."/>
            <person name="Szafranski K."/>
            <person name="Schliwa M."/>
        </authorList>
    </citation>
    <scope>NUCLEOTIDE SEQUENCE [LARGE SCALE GENOMIC DNA]</scope>
</reference>
<dbReference type="GO" id="GO:0005737">
    <property type="term" value="C:cytoplasm"/>
    <property type="evidence" value="ECO:0007669"/>
    <property type="project" value="UniProtKB-SubCell"/>
</dbReference>
<sequence>MSAAEPISSTEEKKSTSHTEVTSISATVQSSQKLHSHINQNNKPVRSAKDQAVRIPPPLFAVVSNGVYRSGYPRERSFSFLKALKLKTCVYLGLHKVIPELKTFIDQEKITLYQIPIEGNKEPFIKIPEDKIIEALRYVLDTKNHPLLVFCEAGAHRTGALMGCVRKLQQWSLTCIFDEYRRFARDQIIRLLDMQFIDLFDLDFEDIWNDRTDLSESEKEETVKKARKFWLKE</sequence>
<dbReference type="OMA" id="EYPEQNM"/>
<comment type="subcellular location">
    <subcellularLocation>
        <location evidence="1">Cytoplasm</location>
    </subcellularLocation>
</comment>
<dbReference type="PROSITE" id="PS50054">
    <property type="entry name" value="TYR_PHOSPHATASE_DUAL"/>
    <property type="match status" value="1"/>
</dbReference>
<dbReference type="Gene3D" id="3.90.190.10">
    <property type="entry name" value="Protein tyrosine phosphatase superfamily"/>
    <property type="match status" value="1"/>
</dbReference>
<feature type="compositionally biased region" description="Polar residues" evidence="4">
    <location>
        <begin position="24"/>
        <end position="44"/>
    </location>
</feature>
<name>X6LE61_RETFI</name>
<evidence type="ECO:0000256" key="3">
    <source>
        <dbReference type="ARBA" id="ARBA00022801"/>
    </source>
</evidence>
<dbReference type="AlphaFoldDB" id="X6LE61"/>
<feature type="domain" description="Tyrosine-protein phosphatase" evidence="5">
    <location>
        <begin position="59"/>
        <end position="209"/>
    </location>
</feature>
<dbReference type="SUPFAM" id="SSF52799">
    <property type="entry name" value="(Phosphotyrosine protein) phosphatases II"/>
    <property type="match status" value="1"/>
</dbReference>
<organism evidence="6 7">
    <name type="scientific">Reticulomyxa filosa</name>
    <dbReference type="NCBI Taxonomy" id="46433"/>
    <lineage>
        <taxon>Eukaryota</taxon>
        <taxon>Sar</taxon>
        <taxon>Rhizaria</taxon>
        <taxon>Retaria</taxon>
        <taxon>Foraminifera</taxon>
        <taxon>Monothalamids</taxon>
        <taxon>Reticulomyxidae</taxon>
        <taxon>Reticulomyxa</taxon>
    </lineage>
</organism>
<dbReference type="PRINTS" id="PR01911">
    <property type="entry name" value="PFDSPHPHTASE"/>
</dbReference>
<dbReference type="Pfam" id="PF03162">
    <property type="entry name" value="Y_phosphatase2"/>
    <property type="match status" value="1"/>
</dbReference>
<evidence type="ECO:0000256" key="1">
    <source>
        <dbReference type="ARBA" id="ARBA00004496"/>
    </source>
</evidence>
<evidence type="ECO:0000313" key="6">
    <source>
        <dbReference type="EMBL" id="ETN99029.1"/>
    </source>
</evidence>
<dbReference type="PANTHER" id="PTHR31126">
    <property type="entry name" value="TYROSINE-PROTEIN PHOSPHATASE"/>
    <property type="match status" value="1"/>
</dbReference>
<dbReference type="InterPro" id="IPR029021">
    <property type="entry name" value="Prot-tyrosine_phosphatase-like"/>
</dbReference>
<keyword evidence="2" id="KW-0963">Cytoplasm</keyword>
<evidence type="ECO:0000256" key="2">
    <source>
        <dbReference type="ARBA" id="ARBA00022490"/>
    </source>
</evidence>
<proteinExistence type="predicted"/>
<dbReference type="InterPro" id="IPR020428">
    <property type="entry name" value="PFA-DSPs"/>
</dbReference>
<dbReference type="InterPro" id="IPR004861">
    <property type="entry name" value="Siw14-like"/>
</dbReference>
<evidence type="ECO:0000313" key="7">
    <source>
        <dbReference type="Proteomes" id="UP000023152"/>
    </source>
</evidence>
<comment type="caution">
    <text evidence="6">The sequence shown here is derived from an EMBL/GenBank/DDBJ whole genome shotgun (WGS) entry which is preliminary data.</text>
</comment>
<dbReference type="Proteomes" id="UP000023152">
    <property type="component" value="Unassembled WGS sequence"/>
</dbReference>
<gene>
    <name evidence="6" type="ORF">RFI_38459</name>
</gene>
<feature type="region of interest" description="Disordered" evidence="4">
    <location>
        <begin position="1"/>
        <end position="50"/>
    </location>
</feature>
<evidence type="ECO:0000259" key="5">
    <source>
        <dbReference type="PROSITE" id="PS50054"/>
    </source>
</evidence>
<dbReference type="PANTHER" id="PTHR31126:SF48">
    <property type="entry name" value="INOSITOL PHOSPHATASE SIW14"/>
    <property type="match status" value="1"/>
</dbReference>
<dbReference type="OrthoDB" id="6375174at2759"/>
<keyword evidence="7" id="KW-1185">Reference proteome</keyword>
<dbReference type="InterPro" id="IPR020422">
    <property type="entry name" value="TYR_PHOSPHATASE_DUAL_dom"/>
</dbReference>